<dbReference type="PANTHER" id="PTHR35841:SF1">
    <property type="entry name" value="PHOSPHONATES-BINDING PERIPLASMIC PROTEIN"/>
    <property type="match status" value="1"/>
</dbReference>
<gene>
    <name evidence="1" type="ORF">GETHLI_28560</name>
</gene>
<dbReference type="PROSITE" id="PS51257">
    <property type="entry name" value="PROKAR_LIPOPROTEIN"/>
    <property type="match status" value="1"/>
</dbReference>
<name>A0ABQ5QK07_9BACT</name>
<evidence type="ECO:0008006" key="3">
    <source>
        <dbReference type="Google" id="ProtNLM"/>
    </source>
</evidence>
<dbReference type="EMBL" id="BSDE01000006">
    <property type="protein sequence ID" value="GLH74354.1"/>
    <property type="molecule type" value="Genomic_DNA"/>
</dbReference>
<proteinExistence type="predicted"/>
<dbReference type="Gene3D" id="3.40.190.10">
    <property type="entry name" value="Periplasmic binding protein-like II"/>
    <property type="match status" value="2"/>
</dbReference>
<keyword evidence="2" id="KW-1185">Reference proteome</keyword>
<dbReference type="SUPFAM" id="SSF53850">
    <property type="entry name" value="Periplasmic binding protein-like II"/>
    <property type="match status" value="1"/>
</dbReference>
<accession>A0ABQ5QK07</accession>
<organism evidence="1 2">
    <name type="scientific">Geothrix limicola</name>
    <dbReference type="NCBI Taxonomy" id="2927978"/>
    <lineage>
        <taxon>Bacteria</taxon>
        <taxon>Pseudomonadati</taxon>
        <taxon>Acidobacteriota</taxon>
        <taxon>Holophagae</taxon>
        <taxon>Holophagales</taxon>
        <taxon>Holophagaceae</taxon>
        <taxon>Geothrix</taxon>
    </lineage>
</organism>
<evidence type="ECO:0000313" key="2">
    <source>
        <dbReference type="Proteomes" id="UP001165069"/>
    </source>
</evidence>
<comment type="caution">
    <text evidence="1">The sequence shown here is derived from an EMBL/GenBank/DDBJ whole genome shotgun (WGS) entry which is preliminary data.</text>
</comment>
<dbReference type="Proteomes" id="UP001165069">
    <property type="component" value="Unassembled WGS sequence"/>
</dbReference>
<reference evidence="1 2" key="1">
    <citation type="journal article" date="2023" name="Antonie Van Leeuwenhoek">
        <title>Mesoterricola silvestris gen. nov., sp. nov., Mesoterricola sediminis sp. nov., Geothrix oryzae sp. nov., Geothrix edaphica sp. nov., Geothrix rubra sp. nov., and Geothrix limicola sp. nov., six novel members of Acidobacteriota isolated from soils.</title>
        <authorList>
            <person name="Itoh H."/>
            <person name="Sugisawa Y."/>
            <person name="Mise K."/>
            <person name="Xu Z."/>
            <person name="Kuniyasu M."/>
            <person name="Ushijima N."/>
            <person name="Kawano K."/>
            <person name="Kobayashi E."/>
            <person name="Shiratori Y."/>
            <person name="Masuda Y."/>
            <person name="Senoo K."/>
        </authorList>
    </citation>
    <scope>NUCLEOTIDE SEQUENCE [LARGE SCALE GENOMIC DNA]</scope>
    <source>
        <strain evidence="1 2">Red804</strain>
    </source>
</reference>
<dbReference type="Pfam" id="PF12974">
    <property type="entry name" value="Phosphonate-bd"/>
    <property type="match status" value="1"/>
</dbReference>
<protein>
    <recommendedName>
        <fullName evidence="3">Phosphonate ABC transporter substrate-binding protein</fullName>
    </recommendedName>
</protein>
<sequence>MRIHAPWLGSLTGLLVGLAVACGRGGGREEGPAYVRRPVQEFVFAVHPLHNPERLAAVYGPIIDRLNAQNPGLTFRFEASHDYAAFERKLAERRVHFALPNPYQTLRCRAQGYRIFGKMGDDDHFRGILLVRRDSGIQAIEDLRGRSISYPAPTALAATMMPQYFLQTRGLDVARETKSLYVRTQESVIMNVYLKLTDAGATWPVPWMAFCKDHPEEAKALVVRWQTESLPNNGLVVRDDVPEPVLHRVEQVLFSLHEDAEGRQALARIPLSRFEPATDRTYAPVQTFLKQFEARVHPLNMEERP</sequence>
<dbReference type="PANTHER" id="PTHR35841">
    <property type="entry name" value="PHOSPHONATES-BINDING PERIPLASMIC PROTEIN"/>
    <property type="match status" value="1"/>
</dbReference>
<evidence type="ECO:0000313" key="1">
    <source>
        <dbReference type="EMBL" id="GLH74354.1"/>
    </source>
</evidence>
<dbReference type="RefSeq" id="WP_285576536.1">
    <property type="nucleotide sequence ID" value="NZ_BSDE01000006.1"/>
</dbReference>